<dbReference type="KEGG" id="hba:Hbal_1964"/>
<keyword evidence="2" id="KW-0328">Glycosyltransferase</keyword>
<dbReference type="CAZy" id="GT2">
    <property type="family name" value="Glycosyltransferase Family 2"/>
</dbReference>
<feature type="domain" description="Glycosyltransferase 2-like" evidence="4">
    <location>
        <begin position="38"/>
        <end position="146"/>
    </location>
</feature>
<dbReference type="eggNOG" id="COG1216">
    <property type="taxonomic scope" value="Bacteria"/>
</dbReference>
<organism evidence="5 6">
    <name type="scientific">Hirschia baltica (strain ATCC 49814 / DSM 5838 / IFAM 1418)</name>
    <dbReference type="NCBI Taxonomy" id="582402"/>
    <lineage>
        <taxon>Bacteria</taxon>
        <taxon>Pseudomonadati</taxon>
        <taxon>Pseudomonadota</taxon>
        <taxon>Alphaproteobacteria</taxon>
        <taxon>Hyphomonadales</taxon>
        <taxon>Hyphomonadaceae</taxon>
        <taxon>Hirschia</taxon>
    </lineage>
</organism>
<dbReference type="Gene3D" id="3.90.550.10">
    <property type="entry name" value="Spore Coat Polysaccharide Biosynthesis Protein SpsA, Chain A"/>
    <property type="match status" value="1"/>
</dbReference>
<dbReference type="HOGENOM" id="CLU_077345_0_0_5"/>
<dbReference type="CDD" id="cd00761">
    <property type="entry name" value="Glyco_tranf_GTA_type"/>
    <property type="match status" value="1"/>
</dbReference>
<dbReference type="EMBL" id="CP001678">
    <property type="protein sequence ID" value="ACT59648.1"/>
    <property type="molecule type" value="Genomic_DNA"/>
</dbReference>
<dbReference type="Proteomes" id="UP000002745">
    <property type="component" value="Chromosome"/>
</dbReference>
<dbReference type="AlphaFoldDB" id="C6XKT1"/>
<evidence type="ECO:0000256" key="2">
    <source>
        <dbReference type="ARBA" id="ARBA00022676"/>
    </source>
</evidence>
<evidence type="ECO:0000313" key="5">
    <source>
        <dbReference type="EMBL" id="ACT59648.1"/>
    </source>
</evidence>
<protein>
    <submittedName>
        <fullName evidence="5">Glycosyl transferase family 2</fullName>
    </submittedName>
</protein>
<evidence type="ECO:0000256" key="3">
    <source>
        <dbReference type="ARBA" id="ARBA00022679"/>
    </source>
</evidence>
<keyword evidence="3 5" id="KW-0808">Transferase</keyword>
<dbReference type="Pfam" id="PF00535">
    <property type="entry name" value="Glycos_transf_2"/>
    <property type="match status" value="1"/>
</dbReference>
<dbReference type="GO" id="GO:0016757">
    <property type="term" value="F:glycosyltransferase activity"/>
    <property type="evidence" value="ECO:0007669"/>
    <property type="project" value="UniProtKB-KW"/>
</dbReference>
<dbReference type="STRING" id="582402.Hbal_1964"/>
<proteinExistence type="inferred from homology"/>
<evidence type="ECO:0000256" key="1">
    <source>
        <dbReference type="ARBA" id="ARBA00006739"/>
    </source>
</evidence>
<dbReference type="SUPFAM" id="SSF53448">
    <property type="entry name" value="Nucleotide-diphospho-sugar transferases"/>
    <property type="match status" value="1"/>
</dbReference>
<reference evidence="6" key="1">
    <citation type="journal article" date="2011" name="J. Bacteriol.">
        <title>Genome sequences of eight morphologically diverse alphaproteobacteria.</title>
        <authorList>
            <consortium name="US DOE Joint Genome Institute"/>
            <person name="Brown P.J."/>
            <person name="Kysela D.T."/>
            <person name="Buechlein A."/>
            <person name="Hemmerich C."/>
            <person name="Brun Y.V."/>
        </authorList>
    </citation>
    <scope>NUCLEOTIDE SEQUENCE [LARGE SCALE GENOMIC DNA]</scope>
    <source>
        <strain evidence="6">ATCC 49814 / DSM 5838 / IFAM 1418</strain>
    </source>
</reference>
<accession>C6XKT1</accession>
<gene>
    <name evidence="5" type="ordered locus">Hbal_1964</name>
</gene>
<evidence type="ECO:0000313" key="6">
    <source>
        <dbReference type="Proteomes" id="UP000002745"/>
    </source>
</evidence>
<evidence type="ECO:0000259" key="4">
    <source>
        <dbReference type="Pfam" id="PF00535"/>
    </source>
</evidence>
<dbReference type="InterPro" id="IPR001173">
    <property type="entry name" value="Glyco_trans_2-like"/>
</dbReference>
<comment type="similarity">
    <text evidence="1">Belongs to the glycosyltransferase 2 family.</text>
</comment>
<keyword evidence="6" id="KW-1185">Reference proteome</keyword>
<dbReference type="RefSeq" id="WP_015827798.1">
    <property type="nucleotide sequence ID" value="NC_012982.1"/>
</dbReference>
<dbReference type="InterPro" id="IPR029044">
    <property type="entry name" value="Nucleotide-diphossugar_trans"/>
</dbReference>
<dbReference type="PANTHER" id="PTHR43179">
    <property type="entry name" value="RHAMNOSYLTRANSFERASE WBBL"/>
    <property type="match status" value="1"/>
</dbReference>
<sequence length="330" mass="36995">MNTTPQLSANPPVRDTTTPREIVVDNPHWKDKANQKLSILVPSYKDDPEALLASLSKCKNVEDIEFILYDDGGGDRTLIEKISAHAAEASFPVRIISAQHNIGRAGARNRLLNYARCKWVLLLDADMLPDNEDFLTNYIQEISVHPDPKLIVGGFSLKQASTAPEYALHRWQAEKSECMSSKLRNTEPGRYVFTSNVLAHADLFEEVPFDETFSGWGWEDVDWGLRIAKTYLVLHIDNTATHLGLDTDRDLMKKYGKSGANFKKAIEKHPDALKSTSLYKVANKLAPIPFKPVIKSITGSIATAHFFPIKVRGLALKLWRATIYAEALHD</sequence>
<dbReference type="OrthoDB" id="4120491at2"/>
<dbReference type="PANTHER" id="PTHR43179:SF12">
    <property type="entry name" value="GALACTOFURANOSYLTRANSFERASE GLFT2"/>
    <property type="match status" value="1"/>
</dbReference>
<name>C6XKT1_HIRBI</name>